<keyword evidence="3" id="KW-1185">Reference proteome</keyword>
<dbReference type="Gene3D" id="1.10.3210.50">
    <property type="match status" value="1"/>
</dbReference>
<reference evidence="2 3" key="1">
    <citation type="submission" date="2014-11" db="EMBL/GenBank/DDBJ databases">
        <title>Draft Genome Sequence of Vibrio piscirenalis strains CECT 8603T and CECT 8604, two marine Gammaproteobacterium isolated from cultured gilthead sea bream (Sparus aurata).</title>
        <authorList>
            <person name="Arahal D.R."/>
            <person name="Rodrigo-Torres L."/>
            <person name="Lucena T."/>
            <person name="Pujalte M.J."/>
        </authorList>
    </citation>
    <scope>NUCLEOTIDE SEQUENCE [LARGE SCALE GENOMIC DNA]</scope>
    <source>
        <strain evidence="2 3">DCR 1-4-2</strain>
    </source>
</reference>
<name>A0A0C2KA53_9VIBR</name>
<dbReference type="GO" id="GO:0016787">
    <property type="term" value="F:hydrolase activity"/>
    <property type="evidence" value="ECO:0007669"/>
    <property type="project" value="UniProtKB-KW"/>
</dbReference>
<gene>
    <name evidence="2" type="ORF">OJ16_19030</name>
</gene>
<feature type="domain" description="HD" evidence="1">
    <location>
        <begin position="23"/>
        <end position="127"/>
    </location>
</feature>
<dbReference type="InterPro" id="IPR006674">
    <property type="entry name" value="HD_domain"/>
</dbReference>
<dbReference type="STRING" id="1461322.OJ16_19030"/>
<proteinExistence type="predicted"/>
<dbReference type="SUPFAM" id="SSF109604">
    <property type="entry name" value="HD-domain/PDEase-like"/>
    <property type="match status" value="1"/>
</dbReference>
<comment type="caution">
    <text evidence="2">The sequence shown here is derived from an EMBL/GenBank/DDBJ whole genome shotgun (WGS) entry which is preliminary data.</text>
</comment>
<dbReference type="InterPro" id="IPR003607">
    <property type="entry name" value="HD/PDEase_dom"/>
</dbReference>
<accession>A0A0C2KA53</accession>
<dbReference type="PROSITE" id="PS51831">
    <property type="entry name" value="HD"/>
    <property type="match status" value="1"/>
</dbReference>
<accession>A0A0C2NGH8</accession>
<dbReference type="PANTHER" id="PTHR33594:SF1">
    <property type="entry name" value="HD_PDEASE DOMAIN-CONTAINING PROTEIN"/>
    <property type="match status" value="1"/>
</dbReference>
<dbReference type="Proteomes" id="UP000031672">
    <property type="component" value="Unassembled WGS sequence"/>
</dbReference>
<dbReference type="PANTHER" id="PTHR33594">
    <property type="entry name" value="SUPERFAMILY HYDROLASE, PUTATIVE (AFU_ORTHOLOGUE AFUA_1G03035)-RELATED"/>
    <property type="match status" value="1"/>
</dbReference>
<evidence type="ECO:0000313" key="3">
    <source>
        <dbReference type="Proteomes" id="UP000031672"/>
    </source>
</evidence>
<keyword evidence="2" id="KW-0378">Hydrolase</keyword>
<dbReference type="SMART" id="SM00471">
    <property type="entry name" value="HDc"/>
    <property type="match status" value="1"/>
</dbReference>
<dbReference type="CDD" id="cd00077">
    <property type="entry name" value="HDc"/>
    <property type="match status" value="1"/>
</dbReference>
<dbReference type="Pfam" id="PF01966">
    <property type="entry name" value="HD"/>
    <property type="match status" value="1"/>
</dbReference>
<dbReference type="AlphaFoldDB" id="A0A0C2KA53"/>
<sequence>MAHFESQILAFAKLQMHQDQAHDIKHILRVVKTAKALCAIEKGDMAIILPAAYLHDCVSLPKNHPNRSQSSQLSAEKAALFLREIEYPLQYLDEIQHAIVAHSFSANIKPNTLEAKIVQDADRLDALGAIGIARCFQVGSELGVELYSDDDPFCQQRAANDRLYSVDHFYLKLLTLAETMQTPAAKSEALTRTRFMKDFLAQLEDEV</sequence>
<dbReference type="EMBL" id="JTKH01000025">
    <property type="protein sequence ID" value="KII75465.1"/>
    <property type="molecule type" value="Genomic_DNA"/>
</dbReference>
<organism evidence="2 3">
    <name type="scientific">Vibrio renipiscarius</name>
    <dbReference type="NCBI Taxonomy" id="1461322"/>
    <lineage>
        <taxon>Bacteria</taxon>
        <taxon>Pseudomonadati</taxon>
        <taxon>Pseudomonadota</taxon>
        <taxon>Gammaproteobacteria</taxon>
        <taxon>Vibrionales</taxon>
        <taxon>Vibrionaceae</taxon>
        <taxon>Vibrio</taxon>
    </lineage>
</organism>
<protein>
    <submittedName>
        <fullName evidence="2">Phosphohydrolase</fullName>
    </submittedName>
</protein>
<evidence type="ECO:0000313" key="2">
    <source>
        <dbReference type="EMBL" id="KII75465.1"/>
    </source>
</evidence>
<evidence type="ECO:0000259" key="1">
    <source>
        <dbReference type="PROSITE" id="PS51831"/>
    </source>
</evidence>